<protein>
    <submittedName>
        <fullName evidence="1">Uncharacterized protein</fullName>
    </submittedName>
</protein>
<proteinExistence type="predicted"/>
<sequence length="71" mass="8081">DEHAPTLGSEGGIREALGRYQTALNKYRRRQLLPNTVSPYLTNDKPPKDIRQHLGQFAHTSRTHHDHIGVL</sequence>
<dbReference type="KEGG" id="hir:HETIRDRAFT_310144"/>
<organism evidence="1 2">
    <name type="scientific">Heterobasidion irregulare (strain TC 32-1)</name>
    <dbReference type="NCBI Taxonomy" id="747525"/>
    <lineage>
        <taxon>Eukaryota</taxon>
        <taxon>Fungi</taxon>
        <taxon>Dikarya</taxon>
        <taxon>Basidiomycota</taxon>
        <taxon>Agaricomycotina</taxon>
        <taxon>Agaricomycetes</taxon>
        <taxon>Russulales</taxon>
        <taxon>Bondarzewiaceae</taxon>
        <taxon>Heterobasidion</taxon>
        <taxon>Heterobasidion annosum species complex</taxon>
    </lineage>
</organism>
<reference evidence="1 2" key="1">
    <citation type="journal article" date="2012" name="New Phytol.">
        <title>Insight into trade-off between wood decay and parasitism from the genome of a fungal forest pathogen.</title>
        <authorList>
            <person name="Olson A."/>
            <person name="Aerts A."/>
            <person name="Asiegbu F."/>
            <person name="Belbahri L."/>
            <person name="Bouzid O."/>
            <person name="Broberg A."/>
            <person name="Canback B."/>
            <person name="Coutinho P.M."/>
            <person name="Cullen D."/>
            <person name="Dalman K."/>
            <person name="Deflorio G."/>
            <person name="van Diepen L.T."/>
            <person name="Dunand C."/>
            <person name="Duplessis S."/>
            <person name="Durling M."/>
            <person name="Gonthier P."/>
            <person name="Grimwood J."/>
            <person name="Fossdal C.G."/>
            <person name="Hansson D."/>
            <person name="Henrissat B."/>
            <person name="Hietala A."/>
            <person name="Himmelstrand K."/>
            <person name="Hoffmeister D."/>
            <person name="Hogberg N."/>
            <person name="James T.Y."/>
            <person name="Karlsson M."/>
            <person name="Kohler A."/>
            <person name="Kues U."/>
            <person name="Lee Y.H."/>
            <person name="Lin Y.C."/>
            <person name="Lind M."/>
            <person name="Lindquist E."/>
            <person name="Lombard V."/>
            <person name="Lucas S."/>
            <person name="Lunden K."/>
            <person name="Morin E."/>
            <person name="Murat C."/>
            <person name="Park J."/>
            <person name="Raffaello T."/>
            <person name="Rouze P."/>
            <person name="Salamov A."/>
            <person name="Schmutz J."/>
            <person name="Solheim H."/>
            <person name="Stahlberg J."/>
            <person name="Velez H."/>
            <person name="de Vries R.P."/>
            <person name="Wiebenga A."/>
            <person name="Woodward S."/>
            <person name="Yakovlev I."/>
            <person name="Garbelotto M."/>
            <person name="Martin F."/>
            <person name="Grigoriev I.V."/>
            <person name="Stenlid J."/>
        </authorList>
    </citation>
    <scope>NUCLEOTIDE SEQUENCE [LARGE SCALE GENOMIC DNA]</scope>
    <source>
        <strain evidence="1 2">TC 32-1</strain>
    </source>
</reference>
<evidence type="ECO:0000313" key="2">
    <source>
        <dbReference type="Proteomes" id="UP000030671"/>
    </source>
</evidence>
<dbReference type="HOGENOM" id="CLU_187838_0_0_1"/>
<dbReference type="Proteomes" id="UP000030671">
    <property type="component" value="Unassembled WGS sequence"/>
</dbReference>
<dbReference type="EMBL" id="KI925455">
    <property type="protein sequence ID" value="ETW85215.1"/>
    <property type="molecule type" value="Genomic_DNA"/>
</dbReference>
<dbReference type="AlphaFoldDB" id="W4KIR9"/>
<evidence type="ECO:0000313" key="1">
    <source>
        <dbReference type="EMBL" id="ETW85215.1"/>
    </source>
</evidence>
<gene>
    <name evidence="1" type="ORF">HETIRDRAFT_310144</name>
</gene>
<dbReference type="GeneID" id="20669754"/>
<name>W4KIR9_HETIT</name>
<accession>W4KIR9</accession>
<dbReference type="RefSeq" id="XP_009542088.1">
    <property type="nucleotide sequence ID" value="XM_009543793.1"/>
</dbReference>
<feature type="non-terminal residue" evidence="1">
    <location>
        <position position="1"/>
    </location>
</feature>
<dbReference type="InParanoid" id="W4KIR9"/>
<keyword evidence="2" id="KW-1185">Reference proteome</keyword>